<keyword evidence="1" id="KW-0472">Membrane</keyword>
<accession>A0ABW2GXS7</accession>
<sequence length="118" mass="12209">MAKPKTGVVIGASVLAVIGVVFFVVAALSSGGEVSCDGKAMRPGDVCLEVAKDGRKTYHTYDEVKAEQEARRPVLLVVLGGFGGLFVLAAGGFLVAGSRENKKDQAQIEAAAAWMRAG</sequence>
<evidence type="ECO:0000256" key="1">
    <source>
        <dbReference type="SAM" id="Phobius"/>
    </source>
</evidence>
<dbReference type="Proteomes" id="UP001596392">
    <property type="component" value="Unassembled WGS sequence"/>
</dbReference>
<organism evidence="2 3">
    <name type="scientific">Catellatospora aurea</name>
    <dbReference type="NCBI Taxonomy" id="1337874"/>
    <lineage>
        <taxon>Bacteria</taxon>
        <taxon>Bacillati</taxon>
        <taxon>Actinomycetota</taxon>
        <taxon>Actinomycetes</taxon>
        <taxon>Micromonosporales</taxon>
        <taxon>Micromonosporaceae</taxon>
        <taxon>Catellatospora</taxon>
    </lineage>
</organism>
<feature type="transmembrane region" description="Helical" evidence="1">
    <location>
        <begin position="7"/>
        <end position="28"/>
    </location>
</feature>
<keyword evidence="3" id="KW-1185">Reference proteome</keyword>
<proteinExistence type="predicted"/>
<reference evidence="3" key="1">
    <citation type="journal article" date="2019" name="Int. J. Syst. Evol. Microbiol.">
        <title>The Global Catalogue of Microorganisms (GCM) 10K type strain sequencing project: providing services to taxonomists for standard genome sequencing and annotation.</title>
        <authorList>
            <consortium name="The Broad Institute Genomics Platform"/>
            <consortium name="The Broad Institute Genome Sequencing Center for Infectious Disease"/>
            <person name="Wu L."/>
            <person name="Ma J."/>
        </authorList>
    </citation>
    <scope>NUCLEOTIDE SEQUENCE [LARGE SCALE GENOMIC DNA]</scope>
    <source>
        <strain evidence="3">CGMCC 1.9106</strain>
    </source>
</reference>
<evidence type="ECO:0000313" key="2">
    <source>
        <dbReference type="EMBL" id="MFC7242863.1"/>
    </source>
</evidence>
<comment type="caution">
    <text evidence="2">The sequence shown here is derived from an EMBL/GenBank/DDBJ whole genome shotgun (WGS) entry which is preliminary data.</text>
</comment>
<feature type="transmembrane region" description="Helical" evidence="1">
    <location>
        <begin position="74"/>
        <end position="96"/>
    </location>
</feature>
<gene>
    <name evidence="2" type="ORF">ACFQO7_10270</name>
</gene>
<keyword evidence="1" id="KW-0812">Transmembrane</keyword>
<name>A0ABW2GXS7_9ACTN</name>
<keyword evidence="1" id="KW-1133">Transmembrane helix</keyword>
<dbReference type="RefSeq" id="WP_376806143.1">
    <property type="nucleotide sequence ID" value="NZ_JBHTAC010000008.1"/>
</dbReference>
<dbReference type="EMBL" id="JBHTAC010000008">
    <property type="protein sequence ID" value="MFC7242863.1"/>
    <property type="molecule type" value="Genomic_DNA"/>
</dbReference>
<evidence type="ECO:0000313" key="3">
    <source>
        <dbReference type="Proteomes" id="UP001596392"/>
    </source>
</evidence>
<protein>
    <submittedName>
        <fullName evidence="2">Uncharacterized protein</fullName>
    </submittedName>
</protein>